<protein>
    <submittedName>
        <fullName evidence="5">Restriction modification system DNA specificity domain-containing protein</fullName>
    </submittedName>
</protein>
<proteinExistence type="inferred from homology"/>
<comment type="similarity">
    <text evidence="1">Belongs to the type-I restriction system S methylase family.</text>
</comment>
<dbReference type="PANTHER" id="PTHR30408">
    <property type="entry name" value="TYPE-1 RESTRICTION ENZYME ECOKI SPECIFICITY PROTEIN"/>
    <property type="match status" value="1"/>
</dbReference>
<evidence type="ECO:0000256" key="2">
    <source>
        <dbReference type="ARBA" id="ARBA00022747"/>
    </source>
</evidence>
<keyword evidence="3" id="KW-0238">DNA-binding</keyword>
<dbReference type="GO" id="GO:0003677">
    <property type="term" value="F:DNA binding"/>
    <property type="evidence" value="ECO:0007669"/>
    <property type="project" value="UniProtKB-KW"/>
</dbReference>
<comment type="caution">
    <text evidence="5">The sequence shown here is derived from an EMBL/GenBank/DDBJ whole genome shotgun (WGS) entry which is preliminary data.</text>
</comment>
<dbReference type="Pfam" id="PF01420">
    <property type="entry name" value="Methylase_S"/>
    <property type="match status" value="1"/>
</dbReference>
<keyword evidence="2" id="KW-0680">Restriction system</keyword>
<dbReference type="InterPro" id="IPR000055">
    <property type="entry name" value="Restrct_endonuc_typeI_TRD"/>
</dbReference>
<evidence type="ECO:0000256" key="3">
    <source>
        <dbReference type="ARBA" id="ARBA00023125"/>
    </source>
</evidence>
<dbReference type="Gene3D" id="3.90.220.20">
    <property type="entry name" value="DNA methylase specificity domains"/>
    <property type="match status" value="1"/>
</dbReference>
<sequence length="222" mass="25319">MGKPGHEKAEFVDSELGRIPKGWEVNNLRQILTLKHGFAFKSEQFTANKTKNVVVRMGNFQETGGLQFSDNTFYLTNVDGYDKYILKLGDMVMIFSDITREGRLIGNVGLIPDDANIYVLNQRVAKIEHNKIYKYFLLTLFNSKAFHQHCLARADSATVLNLKNEHIYEYKIALPDKDALGDFNKVIEPIVKKIESVKSENQKLAALRDLLLPKLMNGEIRV</sequence>
<dbReference type="CDD" id="cd17278">
    <property type="entry name" value="RMtype1_S_LdeBORF1052P-TRD2-CR2"/>
    <property type="match status" value="1"/>
</dbReference>
<evidence type="ECO:0000313" key="5">
    <source>
        <dbReference type="EMBL" id="KKR49923.1"/>
    </source>
</evidence>
<name>A0A0G0RC08_9BACT</name>
<dbReference type="PATRIC" id="fig|1618405.3.peg.666"/>
<evidence type="ECO:0000313" key="6">
    <source>
        <dbReference type="Proteomes" id="UP000034531"/>
    </source>
</evidence>
<dbReference type="EMBL" id="LBYI01000017">
    <property type="protein sequence ID" value="KKR49923.1"/>
    <property type="molecule type" value="Genomic_DNA"/>
</dbReference>
<feature type="domain" description="Type I restriction modification DNA specificity" evidence="4">
    <location>
        <begin position="20"/>
        <end position="206"/>
    </location>
</feature>
<reference evidence="5 6" key="1">
    <citation type="journal article" date="2015" name="Nature">
        <title>rRNA introns, odd ribosomes, and small enigmatic genomes across a large radiation of phyla.</title>
        <authorList>
            <person name="Brown C.T."/>
            <person name="Hug L.A."/>
            <person name="Thomas B.C."/>
            <person name="Sharon I."/>
            <person name="Castelle C.J."/>
            <person name="Singh A."/>
            <person name="Wilkins M.J."/>
            <person name="Williams K.H."/>
            <person name="Banfield J.F."/>
        </authorList>
    </citation>
    <scope>NUCLEOTIDE SEQUENCE [LARGE SCALE GENOMIC DNA]</scope>
</reference>
<dbReference type="InterPro" id="IPR044946">
    <property type="entry name" value="Restrct_endonuc_typeI_TRD_sf"/>
</dbReference>
<accession>A0A0G0RC08</accession>
<dbReference type="PANTHER" id="PTHR30408:SF12">
    <property type="entry name" value="TYPE I RESTRICTION ENZYME MJAVIII SPECIFICITY SUBUNIT"/>
    <property type="match status" value="1"/>
</dbReference>
<dbReference type="AlphaFoldDB" id="A0A0G0RC08"/>
<evidence type="ECO:0000256" key="1">
    <source>
        <dbReference type="ARBA" id="ARBA00010923"/>
    </source>
</evidence>
<dbReference type="Proteomes" id="UP000034531">
    <property type="component" value="Unassembled WGS sequence"/>
</dbReference>
<organism evidence="5 6">
    <name type="scientific">Candidatus Curtissbacteria bacterium GW2011_GWA1_40_16</name>
    <dbReference type="NCBI Taxonomy" id="1618405"/>
    <lineage>
        <taxon>Bacteria</taxon>
        <taxon>Candidatus Curtissiibacteriota</taxon>
    </lineage>
</organism>
<dbReference type="InterPro" id="IPR052021">
    <property type="entry name" value="Type-I_RS_S_subunit"/>
</dbReference>
<evidence type="ECO:0000259" key="4">
    <source>
        <dbReference type="Pfam" id="PF01420"/>
    </source>
</evidence>
<gene>
    <name evidence="5" type="ORF">UT84_C0017G0011</name>
</gene>
<dbReference type="GO" id="GO:0009307">
    <property type="term" value="P:DNA restriction-modification system"/>
    <property type="evidence" value="ECO:0007669"/>
    <property type="project" value="UniProtKB-KW"/>
</dbReference>
<dbReference type="SUPFAM" id="SSF116734">
    <property type="entry name" value="DNA methylase specificity domain"/>
    <property type="match status" value="1"/>
</dbReference>